<organism evidence="1 2">
    <name type="scientific">Trifolium pratense</name>
    <name type="common">Red clover</name>
    <dbReference type="NCBI Taxonomy" id="57577"/>
    <lineage>
        <taxon>Eukaryota</taxon>
        <taxon>Viridiplantae</taxon>
        <taxon>Streptophyta</taxon>
        <taxon>Embryophyta</taxon>
        <taxon>Tracheophyta</taxon>
        <taxon>Spermatophyta</taxon>
        <taxon>Magnoliopsida</taxon>
        <taxon>eudicotyledons</taxon>
        <taxon>Gunneridae</taxon>
        <taxon>Pentapetalae</taxon>
        <taxon>rosids</taxon>
        <taxon>fabids</taxon>
        <taxon>Fabales</taxon>
        <taxon>Fabaceae</taxon>
        <taxon>Papilionoideae</taxon>
        <taxon>50 kb inversion clade</taxon>
        <taxon>NPAAA clade</taxon>
        <taxon>Hologalegina</taxon>
        <taxon>IRL clade</taxon>
        <taxon>Trifolieae</taxon>
        <taxon>Trifolium</taxon>
    </lineage>
</organism>
<reference evidence="1" key="1">
    <citation type="submission" date="2023-10" db="EMBL/GenBank/DDBJ databases">
        <authorList>
            <person name="Rodriguez Cubillos JULIANA M."/>
            <person name="De Vega J."/>
        </authorList>
    </citation>
    <scope>NUCLEOTIDE SEQUENCE</scope>
</reference>
<protein>
    <submittedName>
        <fullName evidence="1">Uncharacterized protein</fullName>
    </submittedName>
</protein>
<proteinExistence type="predicted"/>
<keyword evidence="2" id="KW-1185">Reference proteome</keyword>
<dbReference type="EMBL" id="CASHSV030000513">
    <property type="protein sequence ID" value="CAJ2666440.1"/>
    <property type="molecule type" value="Genomic_DNA"/>
</dbReference>
<accession>A0ACB0LCE1</accession>
<sequence length="522" mass="59723">MDFFQNTIAIVLLSTVILFIFLFHHSKSNKTKQPPMVPGAWPIIGHLPLLSKSPATHHLFGAMADKHGPLFTIKLGTATTLVINNWETAKECYKTNDTAVAFRPNLVAFEHMTYNHAMVGFAPYGPFWREMRKIVTLSFLSNHRIDLLTHVRVSEVQTSIRELFSSWKNKKDEKGYLLVEMKKWFHELAFNTALQMVAGKRYFGESVMVKEEEANRCLNALRDYMRLIGVFPIADAVPFLRLFDFGGHEKNMKENFKELDVVLTEWLDEHKKKRVDDKSEKDQDFMDVMLSTIDGRNIHGFDSDTVIKATSLALVLGATDTSSVTHIWALCLLLNNPHALEKVKEEIDLHIGKERLCIIESDINKLVYLQAVVKESLRLYPASPLAGIREFREDCKIGGYHVKKGTRLFTNLWKIQTDPSVWSDPLEFKPERFLTTHKDVDVKGQHFEFLPFGSGRRICPGISFGLRSAYLTLANFLHSFEVLKTSSEPIDMTAVVETTNIKVTPLEVLMKPRLAPNYYENM</sequence>
<dbReference type="Proteomes" id="UP001177021">
    <property type="component" value="Unassembled WGS sequence"/>
</dbReference>
<evidence type="ECO:0000313" key="1">
    <source>
        <dbReference type="EMBL" id="CAJ2666440.1"/>
    </source>
</evidence>
<comment type="caution">
    <text evidence="1">The sequence shown here is derived from an EMBL/GenBank/DDBJ whole genome shotgun (WGS) entry which is preliminary data.</text>
</comment>
<name>A0ACB0LCE1_TRIPR</name>
<evidence type="ECO:0000313" key="2">
    <source>
        <dbReference type="Proteomes" id="UP001177021"/>
    </source>
</evidence>
<gene>
    <name evidence="1" type="ORF">MILVUS5_LOCUS31234</name>
</gene>